<accession>A0AAI8YGL1</accession>
<name>A0AAI8YGL1_9PEZI</name>
<keyword evidence="2" id="KW-1185">Reference proteome</keyword>
<evidence type="ECO:0000313" key="1">
    <source>
        <dbReference type="EMBL" id="CAJ2504095.1"/>
    </source>
</evidence>
<dbReference type="AlphaFoldDB" id="A0AAI8YGL1"/>
<sequence length="117" mass="13506">MVNAVSFTRTIAEQDIEYSITTLFSIDGVITQKKKESMLNDDDNDLRRKAEELVPRQYHDHLDVFSKVRSDELSPSRPGVDHKIDLVGKPEDLGYSPLYKMSLEEMEACRKYIVKNL</sequence>
<proteinExistence type="predicted"/>
<dbReference type="EMBL" id="CAUWAG010000006">
    <property type="protein sequence ID" value="CAJ2504095.1"/>
    <property type="molecule type" value="Genomic_DNA"/>
</dbReference>
<organism evidence="1 2">
    <name type="scientific">Anthostomella pinea</name>
    <dbReference type="NCBI Taxonomy" id="933095"/>
    <lineage>
        <taxon>Eukaryota</taxon>
        <taxon>Fungi</taxon>
        <taxon>Dikarya</taxon>
        <taxon>Ascomycota</taxon>
        <taxon>Pezizomycotina</taxon>
        <taxon>Sordariomycetes</taxon>
        <taxon>Xylariomycetidae</taxon>
        <taxon>Xylariales</taxon>
        <taxon>Xylariaceae</taxon>
        <taxon>Anthostomella</taxon>
    </lineage>
</organism>
<dbReference type="Proteomes" id="UP001295740">
    <property type="component" value="Unassembled WGS sequence"/>
</dbReference>
<evidence type="ECO:0000313" key="2">
    <source>
        <dbReference type="Proteomes" id="UP001295740"/>
    </source>
</evidence>
<gene>
    <name evidence="1" type="ORF">KHLLAP_LOCUS4563</name>
</gene>
<reference evidence="1" key="1">
    <citation type="submission" date="2023-10" db="EMBL/GenBank/DDBJ databases">
        <authorList>
            <person name="Hackl T."/>
        </authorList>
    </citation>
    <scope>NUCLEOTIDE SEQUENCE</scope>
</reference>
<protein>
    <submittedName>
        <fullName evidence="1">Uu.00g114890.m01.CDS01</fullName>
    </submittedName>
</protein>
<comment type="caution">
    <text evidence="1">The sequence shown here is derived from an EMBL/GenBank/DDBJ whole genome shotgun (WGS) entry which is preliminary data.</text>
</comment>